<evidence type="ECO:0000313" key="1">
    <source>
        <dbReference type="EMBL" id="KKN32534.1"/>
    </source>
</evidence>
<dbReference type="AlphaFoldDB" id="A0A0F9PQP4"/>
<name>A0A0F9PQP4_9ZZZZ</name>
<dbReference type="EMBL" id="LAZR01002246">
    <property type="protein sequence ID" value="KKN32534.1"/>
    <property type="molecule type" value="Genomic_DNA"/>
</dbReference>
<sequence>MSDWLSVEYYEQLKAWSDSQPLVIPDGFTFIVKGDEERLQPEQDKTGE</sequence>
<reference evidence="1" key="1">
    <citation type="journal article" date="2015" name="Nature">
        <title>Complex archaea that bridge the gap between prokaryotes and eukaryotes.</title>
        <authorList>
            <person name="Spang A."/>
            <person name="Saw J.H."/>
            <person name="Jorgensen S.L."/>
            <person name="Zaremba-Niedzwiedzka K."/>
            <person name="Martijn J."/>
            <person name="Lind A.E."/>
            <person name="van Eijk R."/>
            <person name="Schleper C."/>
            <person name="Guy L."/>
            <person name="Ettema T.J."/>
        </authorList>
    </citation>
    <scope>NUCLEOTIDE SEQUENCE</scope>
</reference>
<organism evidence="1">
    <name type="scientific">marine sediment metagenome</name>
    <dbReference type="NCBI Taxonomy" id="412755"/>
    <lineage>
        <taxon>unclassified sequences</taxon>
        <taxon>metagenomes</taxon>
        <taxon>ecological metagenomes</taxon>
    </lineage>
</organism>
<protein>
    <submittedName>
        <fullName evidence="1">Uncharacterized protein</fullName>
    </submittedName>
</protein>
<accession>A0A0F9PQP4</accession>
<proteinExistence type="predicted"/>
<comment type="caution">
    <text evidence="1">The sequence shown here is derived from an EMBL/GenBank/DDBJ whole genome shotgun (WGS) entry which is preliminary data.</text>
</comment>
<gene>
    <name evidence="1" type="ORF">LCGC14_0812990</name>
</gene>